<dbReference type="Pfam" id="PF15975">
    <property type="entry name" value="Flot"/>
    <property type="match status" value="1"/>
</dbReference>
<name>I4ANJ3_BERLS</name>
<dbReference type="Proteomes" id="UP000006054">
    <property type="component" value="Chromosome"/>
</dbReference>
<feature type="domain" description="Band 7" evidence="9">
    <location>
        <begin position="42"/>
        <end position="193"/>
    </location>
</feature>
<dbReference type="GO" id="GO:0005886">
    <property type="term" value="C:plasma membrane"/>
    <property type="evidence" value="ECO:0007669"/>
    <property type="project" value="UniProtKB-SubCell"/>
</dbReference>
<keyword evidence="12" id="KW-1185">Reference proteome</keyword>
<comment type="similarity">
    <text evidence="3">Belongs to the band 7/mec-2 family. Flotillin subfamily.</text>
</comment>
<dbReference type="InterPro" id="IPR031905">
    <property type="entry name" value="Flotillin_C"/>
</dbReference>
<protein>
    <recommendedName>
        <fullName evidence="13">Band 7 domain-containing protein</fullName>
    </recommendedName>
</protein>
<organism evidence="11 12">
    <name type="scientific">Bernardetia litoralis (strain ATCC 23117 / DSM 6794 / NBRC 15988 / NCIMB 1366 / Fx l1 / Sio-4)</name>
    <name type="common">Flexibacter litoralis</name>
    <dbReference type="NCBI Taxonomy" id="880071"/>
    <lineage>
        <taxon>Bacteria</taxon>
        <taxon>Pseudomonadati</taxon>
        <taxon>Bacteroidota</taxon>
        <taxon>Cytophagia</taxon>
        <taxon>Cytophagales</taxon>
        <taxon>Bernardetiaceae</taxon>
        <taxon>Bernardetia</taxon>
    </lineage>
</organism>
<dbReference type="eggNOG" id="COG2268">
    <property type="taxonomic scope" value="Bacteria"/>
</dbReference>
<evidence type="ECO:0000256" key="4">
    <source>
        <dbReference type="ARBA" id="ARBA00022475"/>
    </source>
</evidence>
<feature type="domain" description="Flotillin C-terminal" evidence="10">
    <location>
        <begin position="480"/>
        <end position="608"/>
    </location>
</feature>
<evidence type="ECO:0000259" key="9">
    <source>
        <dbReference type="Pfam" id="PF01145"/>
    </source>
</evidence>
<keyword evidence="5 8" id="KW-0472">Membrane</keyword>
<evidence type="ECO:0000256" key="8">
    <source>
        <dbReference type="SAM" id="Phobius"/>
    </source>
</evidence>
<evidence type="ECO:0000256" key="3">
    <source>
        <dbReference type="ARBA" id="ARBA00007161"/>
    </source>
</evidence>
<dbReference type="Gene3D" id="3.30.479.30">
    <property type="entry name" value="Band 7 domain"/>
    <property type="match status" value="1"/>
</dbReference>
<dbReference type="PANTHER" id="PTHR13806:SF31">
    <property type="entry name" value="FLOTILLIN-LIKE PROTEIN 1-RELATED"/>
    <property type="match status" value="1"/>
</dbReference>
<evidence type="ECO:0000256" key="7">
    <source>
        <dbReference type="SAM" id="MobiDB-lite"/>
    </source>
</evidence>
<dbReference type="InterPro" id="IPR001107">
    <property type="entry name" value="Band_7"/>
</dbReference>
<evidence type="ECO:0000313" key="12">
    <source>
        <dbReference type="Proteomes" id="UP000006054"/>
    </source>
</evidence>
<evidence type="ECO:0000256" key="6">
    <source>
        <dbReference type="SAM" id="Coils"/>
    </source>
</evidence>
<keyword evidence="4" id="KW-1003">Cell membrane</keyword>
<evidence type="ECO:0000256" key="2">
    <source>
        <dbReference type="ARBA" id="ARBA00004236"/>
    </source>
</evidence>
<keyword evidence="8" id="KW-1133">Transmembrane helix</keyword>
<dbReference type="PANTHER" id="PTHR13806">
    <property type="entry name" value="FLOTILLIN-RELATED"/>
    <property type="match status" value="1"/>
</dbReference>
<evidence type="ECO:0000313" key="11">
    <source>
        <dbReference type="EMBL" id="AFM05528.1"/>
    </source>
</evidence>
<dbReference type="EMBL" id="CP003345">
    <property type="protein sequence ID" value="AFM05528.1"/>
    <property type="molecule type" value="Genomic_DNA"/>
</dbReference>
<evidence type="ECO:0000256" key="5">
    <source>
        <dbReference type="ARBA" id="ARBA00023136"/>
    </source>
</evidence>
<accession>I4ANJ3</accession>
<reference evidence="12" key="1">
    <citation type="submission" date="2012-06" db="EMBL/GenBank/DDBJ databases">
        <title>The complete genome of Flexibacter litoralis DSM 6794.</title>
        <authorList>
            <person name="Lucas S."/>
            <person name="Copeland A."/>
            <person name="Lapidus A."/>
            <person name="Glavina del Rio T."/>
            <person name="Dalin E."/>
            <person name="Tice H."/>
            <person name="Bruce D."/>
            <person name="Goodwin L."/>
            <person name="Pitluck S."/>
            <person name="Peters L."/>
            <person name="Ovchinnikova G."/>
            <person name="Lu M."/>
            <person name="Kyrpides N."/>
            <person name="Mavromatis K."/>
            <person name="Ivanova N."/>
            <person name="Brettin T."/>
            <person name="Detter J.C."/>
            <person name="Han C."/>
            <person name="Larimer F."/>
            <person name="Land M."/>
            <person name="Hauser L."/>
            <person name="Markowitz V."/>
            <person name="Cheng J.-F."/>
            <person name="Hugenholtz P."/>
            <person name="Woyke T."/>
            <person name="Wu D."/>
            <person name="Spring S."/>
            <person name="Lang E."/>
            <person name="Kopitz M."/>
            <person name="Brambilla E."/>
            <person name="Klenk H.-P."/>
            <person name="Eisen J.A."/>
        </authorList>
    </citation>
    <scope>NUCLEOTIDE SEQUENCE [LARGE SCALE GENOMIC DNA]</scope>
    <source>
        <strain evidence="12">ATCC 23117 / DSM 6794 / NBRC 15988 / NCIMB 1366 / Sio-4</strain>
    </source>
</reference>
<evidence type="ECO:0000259" key="10">
    <source>
        <dbReference type="Pfam" id="PF15975"/>
    </source>
</evidence>
<dbReference type="InterPro" id="IPR027705">
    <property type="entry name" value="Flotillin_fam"/>
</dbReference>
<keyword evidence="6" id="KW-0175">Coiled coil</keyword>
<dbReference type="SUPFAM" id="SSF117892">
    <property type="entry name" value="Band 7/SPFH domain"/>
    <property type="match status" value="1"/>
</dbReference>
<dbReference type="STRING" id="880071.Fleli_3196"/>
<gene>
    <name evidence="11" type="ordered locus">Fleli_3196</name>
</gene>
<comment type="subcellular location">
    <subcellularLocation>
        <location evidence="2">Cell membrane</location>
    </subcellularLocation>
    <subcellularLocation>
        <location evidence="1">Membrane</location>
        <topology evidence="1">Single-pass membrane protein</topology>
    </subcellularLocation>
</comment>
<feature type="region of interest" description="Disordered" evidence="7">
    <location>
        <begin position="642"/>
        <end position="662"/>
    </location>
</feature>
<feature type="coiled-coil region" evidence="6">
    <location>
        <begin position="276"/>
        <end position="377"/>
    </location>
</feature>
<feature type="compositionally biased region" description="Basic and acidic residues" evidence="7">
    <location>
        <begin position="642"/>
        <end position="654"/>
    </location>
</feature>
<dbReference type="KEGG" id="fli:Fleli_3196"/>
<keyword evidence="8" id="KW-0812">Transmembrane</keyword>
<evidence type="ECO:0000256" key="1">
    <source>
        <dbReference type="ARBA" id="ARBA00004167"/>
    </source>
</evidence>
<dbReference type="RefSeq" id="WP_014798958.1">
    <property type="nucleotide sequence ID" value="NC_018018.1"/>
</dbReference>
<dbReference type="InterPro" id="IPR036013">
    <property type="entry name" value="Band_7/SPFH_dom_sf"/>
</dbReference>
<dbReference type="Pfam" id="PF01145">
    <property type="entry name" value="Band_7"/>
    <property type="match status" value="1"/>
</dbReference>
<dbReference type="HOGENOM" id="CLU_414331_0_0_10"/>
<evidence type="ECO:0008006" key="13">
    <source>
        <dbReference type="Google" id="ProtNLM"/>
    </source>
</evidence>
<feature type="coiled-coil region" evidence="6">
    <location>
        <begin position="219"/>
        <end position="249"/>
    </location>
</feature>
<feature type="transmembrane region" description="Helical" evidence="8">
    <location>
        <begin position="16"/>
        <end position="39"/>
    </location>
</feature>
<dbReference type="AlphaFoldDB" id="I4ANJ3"/>
<proteinExistence type="inferred from homology"/>
<sequence length="662" mass="73300">MNAIILQSNGVNGMPTFIFVAGGAILFLVFLVALLRAFLKKSSPGTALVKTGFGLQKASISTSSAIVIPLLHRIETIDLTVKTVRIRRREHESLSCKDGIRAEVEVDFYIKINSMDEDIRRVASAVGCERASDIEILRELFEAKFSDALKTAGSKLTFDSLYQNRIEFKEEIKKALGEEDEKDVILNGYKLDDVAIQYLEQLPLSQHDDQNVLDSQGIKEIAQRTASQAEAANLRLREKEVRIAEQNQAAETRQLEITQDLEFKGERQKREIAETISKENALAEKTKQEQESIEQQAVIARELAISLANQKKEEQSIVATKLREQAVSVADENKEKEIELARIRRESEVAEQLREKLKMLEETAKQEAEKIRAEEQARTVQAVEVANRDKEIEVIKAKQEAETQLTNQRVEADIKAYNLIKNAQSKQEAADLDLKTADKQAQIEVIEADKEAKKELIAFNVDVDAESYRLRTVAQAKLEAAELESKAADLQAQTIKQIGEAEAQALMLKIEAQNKVGKNLILADAIKELIPLLPIIMEKLMAPAEKIDSIKFLNINGMQGAAGQNGGSAATGGIGGFGGNGSSPMQSIMGTVMGVGMAVPMLKEVVKTIKSDNEYGDVLEMVSSIPGGEKLLSFIENFNEAEKAKEEEEKKDDDIASDVEYL</sequence>
<dbReference type="OrthoDB" id="9815577at2"/>